<comment type="caution">
    <text evidence="3">The sequence shown here is derived from an EMBL/GenBank/DDBJ whole genome shotgun (WGS) entry which is preliminary data.</text>
</comment>
<dbReference type="CDD" id="cd09620">
    <property type="entry name" value="CBM9_like_3"/>
    <property type="match status" value="1"/>
</dbReference>
<feature type="domain" description="Carbohydrate-binding" evidence="2">
    <location>
        <begin position="109"/>
        <end position="211"/>
    </location>
</feature>
<dbReference type="SUPFAM" id="SSF49344">
    <property type="entry name" value="CBD9-like"/>
    <property type="match status" value="1"/>
</dbReference>
<dbReference type="Proteomes" id="UP001217089">
    <property type="component" value="Unassembled WGS sequence"/>
</dbReference>
<reference evidence="3 4" key="1">
    <citation type="submission" date="2022-12" db="EMBL/GenBank/DDBJ databases">
        <title>Chromosome-level genome of Tegillarca granosa.</title>
        <authorList>
            <person name="Kim J."/>
        </authorList>
    </citation>
    <scope>NUCLEOTIDE SEQUENCE [LARGE SCALE GENOMIC DNA]</scope>
    <source>
        <strain evidence="3">Teg-2019</strain>
        <tissue evidence="3">Adductor muscle</tissue>
    </source>
</reference>
<dbReference type="EMBL" id="JARBDR010000657">
    <property type="protein sequence ID" value="KAJ8308721.1"/>
    <property type="molecule type" value="Genomic_DNA"/>
</dbReference>
<sequence length="387" mass="44471">MLTRNMANASRKFIIIFIIGVIVTFGIGILIGHFAIEKITSQPDNEGKRDSQTFKLGNACTNEIKNFTYLHRYMNTCNKDICDTSSKTCSFTLPKHYIAYHLNGKSVNIDGHLDDEAWQEVPWSSDFTDIRGPQYPKPQFDTKFKLRWNDDRLYVAALLNATELWASLTVDESKVWQDNAFEVFYDADNSMQNYKEMEINVLNVTWDLMLTKAYIDCPNCKETNVLSNWTSNMEKAVHHDGEVNNPLKKEPSGSLTLLTVNTRRQAKPEHADWWSWQPTGAVALHLPHRWGLVQFSKNFQNKVFSFPAWTAYKALFDIFEALHRFKALNGMFITSMTDLDVPPYILSGNCIKNAAIKLTPDGFEVSLNTTTYAKEGHIRADRYTWFT</sequence>
<accession>A0ABQ9EU55</accession>
<evidence type="ECO:0000313" key="3">
    <source>
        <dbReference type="EMBL" id="KAJ8308721.1"/>
    </source>
</evidence>
<dbReference type="PANTHER" id="PTHR35532:SF5">
    <property type="entry name" value="CARBOHYDRATE-BINDING DOMAIN-CONTAINING PROTEIN"/>
    <property type="match status" value="1"/>
</dbReference>
<proteinExistence type="predicted"/>
<organism evidence="3 4">
    <name type="scientific">Tegillarca granosa</name>
    <name type="common">Malaysian cockle</name>
    <name type="synonym">Anadara granosa</name>
    <dbReference type="NCBI Taxonomy" id="220873"/>
    <lineage>
        <taxon>Eukaryota</taxon>
        <taxon>Metazoa</taxon>
        <taxon>Spiralia</taxon>
        <taxon>Lophotrochozoa</taxon>
        <taxon>Mollusca</taxon>
        <taxon>Bivalvia</taxon>
        <taxon>Autobranchia</taxon>
        <taxon>Pteriomorphia</taxon>
        <taxon>Arcoida</taxon>
        <taxon>Arcoidea</taxon>
        <taxon>Arcidae</taxon>
        <taxon>Tegillarca</taxon>
    </lineage>
</organism>
<keyword evidence="1" id="KW-0812">Transmembrane</keyword>
<dbReference type="PANTHER" id="PTHR35532">
    <property type="entry name" value="SIMILAR TO POLYHYDROXYALKANOATE DEPOLYMERASE"/>
    <property type="match status" value="1"/>
</dbReference>
<dbReference type="Gene3D" id="2.60.40.1190">
    <property type="match status" value="1"/>
</dbReference>
<name>A0ABQ9EU55_TEGGR</name>
<feature type="transmembrane region" description="Helical" evidence="1">
    <location>
        <begin position="12"/>
        <end position="36"/>
    </location>
</feature>
<protein>
    <recommendedName>
        <fullName evidence="2">Carbohydrate-binding domain-containing protein</fullName>
    </recommendedName>
</protein>
<keyword evidence="1" id="KW-0472">Membrane</keyword>
<evidence type="ECO:0000256" key="1">
    <source>
        <dbReference type="SAM" id="Phobius"/>
    </source>
</evidence>
<evidence type="ECO:0000259" key="2">
    <source>
        <dbReference type="Pfam" id="PF06452"/>
    </source>
</evidence>
<dbReference type="Pfam" id="PF06452">
    <property type="entry name" value="CBM9_1"/>
    <property type="match status" value="1"/>
</dbReference>
<gene>
    <name evidence="3" type="ORF">KUTeg_013595</name>
</gene>
<dbReference type="InterPro" id="IPR010502">
    <property type="entry name" value="Carb-bd_dom_fam9"/>
</dbReference>
<keyword evidence="1" id="KW-1133">Transmembrane helix</keyword>
<evidence type="ECO:0000313" key="4">
    <source>
        <dbReference type="Proteomes" id="UP001217089"/>
    </source>
</evidence>
<keyword evidence="4" id="KW-1185">Reference proteome</keyword>